<protein>
    <recommendedName>
        <fullName evidence="3">Sulfotransferase family protein</fullName>
    </recommendedName>
</protein>
<gene>
    <name evidence="1" type="ORF">HMF8227_01210</name>
</gene>
<accession>A0A2S2E220</accession>
<dbReference type="Pfam" id="PF03567">
    <property type="entry name" value="Sulfotransfer_2"/>
    <property type="match status" value="1"/>
</dbReference>
<dbReference type="AlphaFoldDB" id="A0A2S2E220"/>
<organism evidence="1 2">
    <name type="scientific">Saliniradius amylolyticus</name>
    <dbReference type="NCBI Taxonomy" id="2183582"/>
    <lineage>
        <taxon>Bacteria</taxon>
        <taxon>Pseudomonadati</taxon>
        <taxon>Pseudomonadota</taxon>
        <taxon>Gammaproteobacteria</taxon>
        <taxon>Alteromonadales</taxon>
        <taxon>Alteromonadaceae</taxon>
        <taxon>Saliniradius</taxon>
    </lineage>
</organism>
<dbReference type="EMBL" id="CP029347">
    <property type="protein sequence ID" value="AWL11691.1"/>
    <property type="molecule type" value="Genomic_DNA"/>
</dbReference>
<evidence type="ECO:0008006" key="3">
    <source>
        <dbReference type="Google" id="ProtNLM"/>
    </source>
</evidence>
<reference evidence="1 2" key="1">
    <citation type="submission" date="2018-05" db="EMBL/GenBank/DDBJ databases">
        <title>Salinimonas sp. HMF8227 Genome sequencing and assembly.</title>
        <authorList>
            <person name="Kang H."/>
            <person name="Kang J."/>
            <person name="Cha I."/>
            <person name="Kim H."/>
            <person name="Joh K."/>
        </authorList>
    </citation>
    <scope>NUCLEOTIDE SEQUENCE [LARGE SCALE GENOMIC DNA]</scope>
    <source>
        <strain evidence="1 2">HMF8227</strain>
    </source>
</reference>
<name>A0A2S2E220_9ALTE</name>
<dbReference type="GO" id="GO:0016020">
    <property type="term" value="C:membrane"/>
    <property type="evidence" value="ECO:0007669"/>
    <property type="project" value="InterPro"/>
</dbReference>
<dbReference type="OrthoDB" id="7981249at2"/>
<proteinExistence type="predicted"/>
<dbReference type="GO" id="GO:0008146">
    <property type="term" value="F:sulfotransferase activity"/>
    <property type="evidence" value="ECO:0007669"/>
    <property type="project" value="InterPro"/>
</dbReference>
<dbReference type="InterPro" id="IPR027417">
    <property type="entry name" value="P-loop_NTPase"/>
</dbReference>
<evidence type="ECO:0000313" key="2">
    <source>
        <dbReference type="Proteomes" id="UP000245728"/>
    </source>
</evidence>
<dbReference type="SUPFAM" id="SSF52540">
    <property type="entry name" value="P-loop containing nucleoside triphosphate hydrolases"/>
    <property type="match status" value="1"/>
</dbReference>
<dbReference type="KEGG" id="salh:HMF8227_01210"/>
<dbReference type="Proteomes" id="UP000245728">
    <property type="component" value="Chromosome"/>
</dbReference>
<dbReference type="InterPro" id="IPR005331">
    <property type="entry name" value="Sulfotransferase"/>
</dbReference>
<evidence type="ECO:0000313" key="1">
    <source>
        <dbReference type="EMBL" id="AWL11691.1"/>
    </source>
</evidence>
<dbReference type="Gene3D" id="3.40.50.300">
    <property type="entry name" value="P-loop containing nucleotide triphosphate hydrolases"/>
    <property type="match status" value="1"/>
</dbReference>
<sequence length="330" mass="37628">MTNTIHQLAQQANKHLHFLRSFQGVTPLDKPIFFYHVPKTGGISLTNIFQLSGHLQNLLAKGRPLQYLSAGAQVRLGGQSDMDSLLAQLRQHPNAKCSWLSGHVSFGMHKQFPQPVELVTIVRDPVKRVKSSYTYQCMRAQEQPSVEGFKAFIAEPDNQNLMVKQLNPSGPEAVEQPGFDGSVAAHQVLEQFDTVGITEDIHAIQEYYLSRKQLPCVIYETFNQTLDKYKLDLSSFDDELESLNAIDRLFFNTIRDHRRLPKQLDENMSLNPLTAGCFEVEKEKRSQQSFLPVGTKHLHKQLEEQPAIFRNWKETLETIAFTGTPFHREP</sequence>
<keyword evidence="2" id="KW-1185">Reference proteome</keyword>
<dbReference type="RefSeq" id="WP_109339315.1">
    <property type="nucleotide sequence ID" value="NZ_CP029347.1"/>
</dbReference>